<evidence type="ECO:0000256" key="1">
    <source>
        <dbReference type="SAM" id="MobiDB-lite"/>
    </source>
</evidence>
<keyword evidence="2" id="KW-0812">Transmembrane</keyword>
<evidence type="ECO:0000313" key="3">
    <source>
        <dbReference type="EMBL" id="QVL33830.1"/>
    </source>
</evidence>
<dbReference type="EMBL" id="CP074694">
    <property type="protein sequence ID" value="QVL33830.1"/>
    <property type="molecule type" value="Genomic_DNA"/>
</dbReference>
<keyword evidence="2" id="KW-1133">Transmembrane helix</keyword>
<accession>A0A8E6BBD5</accession>
<feature type="compositionally biased region" description="Polar residues" evidence="1">
    <location>
        <begin position="38"/>
        <end position="47"/>
    </location>
</feature>
<dbReference type="AlphaFoldDB" id="A0A8E6BBD5"/>
<name>A0A8E6BBD5_9BACT</name>
<feature type="compositionally biased region" description="Basic and acidic residues" evidence="1">
    <location>
        <begin position="58"/>
        <end position="68"/>
    </location>
</feature>
<sequence>MNEPQNPATPAPGKASSDPNPIAPKSAEVPNTPPINLENKQVKTASEMTIAVPPPTKDAGESPPGKDPRELYPDFGCSLLIKWFLILFCVFVVLGIAGFILILDRCGGFP</sequence>
<feature type="region of interest" description="Disordered" evidence="1">
    <location>
        <begin position="1"/>
        <end position="68"/>
    </location>
</feature>
<feature type="transmembrane region" description="Helical" evidence="2">
    <location>
        <begin position="80"/>
        <end position="103"/>
    </location>
</feature>
<protein>
    <submittedName>
        <fullName evidence="3">Uncharacterized protein</fullName>
    </submittedName>
</protein>
<dbReference type="KEGG" id="tsph:KIH39_07965"/>
<organism evidence="3 4">
    <name type="scientific">Telmatocola sphagniphila</name>
    <dbReference type="NCBI Taxonomy" id="1123043"/>
    <lineage>
        <taxon>Bacteria</taxon>
        <taxon>Pseudomonadati</taxon>
        <taxon>Planctomycetota</taxon>
        <taxon>Planctomycetia</taxon>
        <taxon>Gemmatales</taxon>
        <taxon>Gemmataceae</taxon>
    </lineage>
</organism>
<gene>
    <name evidence="3" type="ORF">KIH39_07965</name>
</gene>
<proteinExistence type="predicted"/>
<dbReference type="RefSeq" id="WP_213498812.1">
    <property type="nucleotide sequence ID" value="NZ_CP074694.1"/>
</dbReference>
<reference evidence="3" key="1">
    <citation type="submission" date="2021-05" db="EMBL/GenBank/DDBJ databases">
        <title>Complete genome sequence of the cellulolytic planctomycete Telmatocola sphagniphila SP2T and characterization of the first cellulase from planctomycetes.</title>
        <authorList>
            <person name="Rakitin A.L."/>
            <person name="Beletsky A.V."/>
            <person name="Naumoff D.G."/>
            <person name="Kulichevskaya I.S."/>
            <person name="Mardanov A.V."/>
            <person name="Ravin N.V."/>
            <person name="Dedysh S.N."/>
        </authorList>
    </citation>
    <scope>NUCLEOTIDE SEQUENCE</scope>
    <source>
        <strain evidence="3">SP2T</strain>
    </source>
</reference>
<evidence type="ECO:0000256" key="2">
    <source>
        <dbReference type="SAM" id="Phobius"/>
    </source>
</evidence>
<evidence type="ECO:0000313" key="4">
    <source>
        <dbReference type="Proteomes" id="UP000676194"/>
    </source>
</evidence>
<keyword evidence="2" id="KW-0472">Membrane</keyword>
<keyword evidence="4" id="KW-1185">Reference proteome</keyword>
<dbReference type="Proteomes" id="UP000676194">
    <property type="component" value="Chromosome"/>
</dbReference>